<protein>
    <submittedName>
        <fullName evidence="2">Uncharacterized protein</fullName>
    </submittedName>
</protein>
<name>A0AAD2I046_9AGAR</name>
<dbReference type="EMBL" id="CAVNYO010000480">
    <property type="protein sequence ID" value="CAK5284581.1"/>
    <property type="molecule type" value="Genomic_DNA"/>
</dbReference>
<dbReference type="AlphaFoldDB" id="A0AAD2I046"/>
<keyword evidence="3" id="KW-1185">Reference proteome</keyword>
<accession>A0AAD2I046</accession>
<proteinExistence type="predicted"/>
<organism evidence="2 3">
    <name type="scientific">Mycena citricolor</name>
    <dbReference type="NCBI Taxonomy" id="2018698"/>
    <lineage>
        <taxon>Eukaryota</taxon>
        <taxon>Fungi</taxon>
        <taxon>Dikarya</taxon>
        <taxon>Basidiomycota</taxon>
        <taxon>Agaricomycotina</taxon>
        <taxon>Agaricomycetes</taxon>
        <taxon>Agaricomycetidae</taxon>
        <taxon>Agaricales</taxon>
        <taxon>Marasmiineae</taxon>
        <taxon>Mycenaceae</taxon>
        <taxon>Mycena</taxon>
    </lineage>
</organism>
<dbReference type="InterPro" id="IPR041078">
    <property type="entry name" value="Plavaka"/>
</dbReference>
<reference evidence="2" key="1">
    <citation type="submission" date="2023-11" db="EMBL/GenBank/DDBJ databases">
        <authorList>
            <person name="De Vega J J."/>
            <person name="De Vega J J."/>
        </authorList>
    </citation>
    <scope>NUCLEOTIDE SEQUENCE</scope>
</reference>
<gene>
    <name evidence="2" type="ORF">MYCIT1_LOCUS37905</name>
</gene>
<dbReference type="Pfam" id="PF18759">
    <property type="entry name" value="Plavaka"/>
    <property type="match status" value="1"/>
</dbReference>
<dbReference type="Proteomes" id="UP001295794">
    <property type="component" value="Unassembled WGS sequence"/>
</dbReference>
<sequence>MGSHPDHPHQAEDRPCLESHSFYLHRPTYDPDEHIDADDLSTRYPSDGNPDKPEATVSEPVPIVNRSLRALWGWFNNGSIKKTKQQFNKLIDVITHQDFEAAELVGTSAAQADKEADQEAQGSLPFLANMKTASVTITVPSGSPDVPSRSFAIPGLQFRSLTSVIKAAFADPISAHFHFSPFKLYHDDTRVYTEVYNSDAFIEEHDKIQRMGELPPDEPECKLEKVVAAMMQWSDSTHLTNFGVAKLWPIYVLFGNLSKYMRSKPGFGAEHHLAYIPSVSSSTCRASQHNADDLF</sequence>
<evidence type="ECO:0000313" key="3">
    <source>
        <dbReference type="Proteomes" id="UP001295794"/>
    </source>
</evidence>
<evidence type="ECO:0000313" key="2">
    <source>
        <dbReference type="EMBL" id="CAK5284581.1"/>
    </source>
</evidence>
<comment type="caution">
    <text evidence="2">The sequence shown here is derived from an EMBL/GenBank/DDBJ whole genome shotgun (WGS) entry which is preliminary data.</text>
</comment>
<feature type="region of interest" description="Disordered" evidence="1">
    <location>
        <begin position="27"/>
        <end position="59"/>
    </location>
</feature>
<evidence type="ECO:0000256" key="1">
    <source>
        <dbReference type="SAM" id="MobiDB-lite"/>
    </source>
</evidence>